<comment type="caution">
    <text evidence="3">The sequence shown here is derived from an EMBL/GenBank/DDBJ whole genome shotgun (WGS) entry which is preliminary data.</text>
</comment>
<dbReference type="SUPFAM" id="SSF55961">
    <property type="entry name" value="Bet v1-like"/>
    <property type="match status" value="1"/>
</dbReference>
<accession>A0A2P8GBU0</accession>
<evidence type="ECO:0000259" key="2">
    <source>
        <dbReference type="Pfam" id="PF08327"/>
    </source>
</evidence>
<comment type="similarity">
    <text evidence="1">Belongs to the AHA1 family.</text>
</comment>
<dbReference type="AlphaFoldDB" id="A0A2P8GBU0"/>
<dbReference type="CDD" id="cd07814">
    <property type="entry name" value="SRPBCC_CalC_Aha1-like"/>
    <property type="match status" value="1"/>
</dbReference>
<dbReference type="RefSeq" id="WP_106594776.1">
    <property type="nucleotide sequence ID" value="NZ_PYAS01000003.1"/>
</dbReference>
<evidence type="ECO:0000256" key="1">
    <source>
        <dbReference type="ARBA" id="ARBA00006817"/>
    </source>
</evidence>
<name>A0A2P8GBU0_9BACT</name>
<dbReference type="InterPro" id="IPR013538">
    <property type="entry name" value="ASHA1/2-like_C"/>
</dbReference>
<reference evidence="3 4" key="1">
    <citation type="submission" date="2018-03" db="EMBL/GenBank/DDBJ databases">
        <title>Genomic Encyclopedia of Archaeal and Bacterial Type Strains, Phase II (KMG-II): from individual species to whole genera.</title>
        <authorList>
            <person name="Goeker M."/>
        </authorList>
    </citation>
    <scope>NUCLEOTIDE SEQUENCE [LARGE SCALE GENOMIC DNA]</scope>
    <source>
        <strain evidence="3 4">DSM 29057</strain>
    </source>
</reference>
<protein>
    <submittedName>
        <fullName evidence="3">Uncharacterized protein YndB with AHSA1/START domain</fullName>
    </submittedName>
</protein>
<dbReference type="Gene3D" id="3.30.530.20">
    <property type="match status" value="1"/>
</dbReference>
<dbReference type="OrthoDB" id="9795306at2"/>
<organism evidence="3 4">
    <name type="scientific">Dyadobacter jiangsuensis</name>
    <dbReference type="NCBI Taxonomy" id="1591085"/>
    <lineage>
        <taxon>Bacteria</taxon>
        <taxon>Pseudomonadati</taxon>
        <taxon>Bacteroidota</taxon>
        <taxon>Cytophagia</taxon>
        <taxon>Cytophagales</taxon>
        <taxon>Spirosomataceae</taxon>
        <taxon>Dyadobacter</taxon>
    </lineage>
</organism>
<evidence type="ECO:0000313" key="3">
    <source>
        <dbReference type="EMBL" id="PSL31439.1"/>
    </source>
</evidence>
<dbReference type="Proteomes" id="UP000241964">
    <property type="component" value="Unassembled WGS sequence"/>
</dbReference>
<dbReference type="InterPro" id="IPR023393">
    <property type="entry name" value="START-like_dom_sf"/>
</dbReference>
<keyword evidence="4" id="KW-1185">Reference proteome</keyword>
<feature type="domain" description="Activator of Hsp90 ATPase homologue 1/2-like C-terminal" evidence="2">
    <location>
        <begin position="27"/>
        <end position="163"/>
    </location>
</feature>
<proteinExistence type="inferred from homology"/>
<sequence length="169" mass="19619">MKHNLQFDFVADKEKNTLTVRREFRAGRQLVWDCHTKRELLDQWFAPKPLTTKTKSMDFREGGHWHYAMVEPNGNEYWGWTDYIKIQPIDFYTTTDAFSNAEGEINESLPRAGWVVTFTDKGENAVVETVVTYKSLEDLEATLQMGMEEGMLATMEKLDELLEKLTGRA</sequence>
<gene>
    <name evidence="3" type="ORF">CLV60_103305</name>
</gene>
<evidence type="ECO:0000313" key="4">
    <source>
        <dbReference type="Proteomes" id="UP000241964"/>
    </source>
</evidence>
<dbReference type="EMBL" id="PYAS01000003">
    <property type="protein sequence ID" value="PSL31439.1"/>
    <property type="molecule type" value="Genomic_DNA"/>
</dbReference>
<dbReference type="Pfam" id="PF08327">
    <property type="entry name" value="AHSA1"/>
    <property type="match status" value="1"/>
</dbReference>